<gene>
    <name evidence="1" type="ORF">NCTC7304_04680</name>
</gene>
<accession>A0A379T1V9</accession>
<evidence type="ECO:0000313" key="1">
    <source>
        <dbReference type="EMBL" id="SUG35131.1"/>
    </source>
</evidence>
<evidence type="ECO:0000313" key="2">
    <source>
        <dbReference type="Proteomes" id="UP000254762"/>
    </source>
</evidence>
<organism evidence="1 2">
    <name type="scientific">Salmonella enterica subsp. arizonae</name>
    <dbReference type="NCBI Taxonomy" id="59203"/>
    <lineage>
        <taxon>Bacteria</taxon>
        <taxon>Pseudomonadati</taxon>
        <taxon>Pseudomonadota</taxon>
        <taxon>Gammaproteobacteria</taxon>
        <taxon>Enterobacterales</taxon>
        <taxon>Enterobacteriaceae</taxon>
        <taxon>Salmonella</taxon>
    </lineage>
</organism>
<sequence length="38" mass="4371">MLPIKSIKLKNFKSYKEQSFDLSGLNVFVVITLSVRVQ</sequence>
<dbReference type="Proteomes" id="UP000254762">
    <property type="component" value="Unassembled WGS sequence"/>
</dbReference>
<name>A0A379T1V9_SALER</name>
<dbReference type="AlphaFoldDB" id="A0A379T1V9"/>
<proteinExistence type="predicted"/>
<dbReference type="EMBL" id="UGXD01000002">
    <property type="protein sequence ID" value="SUG35131.1"/>
    <property type="molecule type" value="Genomic_DNA"/>
</dbReference>
<protein>
    <submittedName>
        <fullName evidence="1">Uncharacterized protein</fullName>
    </submittedName>
</protein>
<reference evidence="1 2" key="1">
    <citation type="submission" date="2018-06" db="EMBL/GenBank/DDBJ databases">
        <authorList>
            <consortium name="Pathogen Informatics"/>
            <person name="Doyle S."/>
        </authorList>
    </citation>
    <scope>NUCLEOTIDE SEQUENCE [LARGE SCALE GENOMIC DNA]</scope>
    <source>
        <strain evidence="1 2">NCTC7304</strain>
    </source>
</reference>